<dbReference type="Proteomes" id="UP000006727">
    <property type="component" value="Chromosome 4"/>
</dbReference>
<dbReference type="InParanoid" id="A0A7I4DJF6"/>
<reference evidence="1 2" key="2">
    <citation type="journal article" date="2018" name="Plant J.">
        <title>The Physcomitrella patens chromosome-scale assembly reveals moss genome structure and evolution.</title>
        <authorList>
            <person name="Lang D."/>
            <person name="Ullrich K.K."/>
            <person name="Murat F."/>
            <person name="Fuchs J."/>
            <person name="Jenkins J."/>
            <person name="Haas F.B."/>
            <person name="Piednoel M."/>
            <person name="Gundlach H."/>
            <person name="Van Bel M."/>
            <person name="Meyberg R."/>
            <person name="Vives C."/>
            <person name="Morata J."/>
            <person name="Symeonidi A."/>
            <person name="Hiss M."/>
            <person name="Muchero W."/>
            <person name="Kamisugi Y."/>
            <person name="Saleh O."/>
            <person name="Blanc G."/>
            <person name="Decker E.L."/>
            <person name="van Gessel N."/>
            <person name="Grimwood J."/>
            <person name="Hayes R.D."/>
            <person name="Graham S.W."/>
            <person name="Gunter L.E."/>
            <person name="McDaniel S.F."/>
            <person name="Hoernstein S.N.W."/>
            <person name="Larsson A."/>
            <person name="Li F.W."/>
            <person name="Perroud P.F."/>
            <person name="Phillips J."/>
            <person name="Ranjan P."/>
            <person name="Rokshar D.S."/>
            <person name="Rothfels C.J."/>
            <person name="Schneider L."/>
            <person name="Shu S."/>
            <person name="Stevenson D.W."/>
            <person name="Thummler F."/>
            <person name="Tillich M."/>
            <person name="Villarreal Aguilar J.C."/>
            <person name="Widiez T."/>
            <person name="Wong G.K."/>
            <person name="Wymore A."/>
            <person name="Zhang Y."/>
            <person name="Zimmer A.D."/>
            <person name="Quatrano R.S."/>
            <person name="Mayer K.F.X."/>
            <person name="Goodstein D."/>
            <person name="Casacuberta J.M."/>
            <person name="Vandepoele K."/>
            <person name="Reski R."/>
            <person name="Cuming A.C."/>
            <person name="Tuskan G.A."/>
            <person name="Maumus F."/>
            <person name="Salse J."/>
            <person name="Schmutz J."/>
            <person name="Rensing S.A."/>
        </authorList>
    </citation>
    <scope>NUCLEOTIDE SEQUENCE [LARGE SCALE GENOMIC DNA]</scope>
    <source>
        <strain evidence="1 2">cv. Gransden 2004</strain>
    </source>
</reference>
<keyword evidence="2" id="KW-1185">Reference proteome</keyword>
<dbReference type="EnsemblPlants" id="Pp3c4_2090V3.2">
    <property type="protein sequence ID" value="Pp3c4_2090V3.2"/>
    <property type="gene ID" value="Pp3c4_2090"/>
</dbReference>
<dbReference type="AlphaFoldDB" id="A0A7I4DJF6"/>
<evidence type="ECO:0000313" key="1">
    <source>
        <dbReference type="EnsemblPlants" id="Pp3c4_2090V3.2"/>
    </source>
</evidence>
<dbReference type="EMBL" id="ABEU02000004">
    <property type="status" value="NOT_ANNOTATED_CDS"/>
    <property type="molecule type" value="Genomic_DNA"/>
</dbReference>
<evidence type="ECO:0000313" key="2">
    <source>
        <dbReference type="Proteomes" id="UP000006727"/>
    </source>
</evidence>
<reference evidence="1" key="3">
    <citation type="submission" date="2020-12" db="UniProtKB">
        <authorList>
            <consortium name="EnsemblPlants"/>
        </authorList>
    </citation>
    <scope>IDENTIFICATION</scope>
</reference>
<evidence type="ECO:0008006" key="3">
    <source>
        <dbReference type="Google" id="ProtNLM"/>
    </source>
</evidence>
<proteinExistence type="predicted"/>
<protein>
    <recommendedName>
        <fullName evidence="3">DUF4219 domain-containing protein</fullName>
    </recommendedName>
</protein>
<name>A0A7I4DJF6_PHYPA</name>
<sequence length="112" mass="13207">MELAMSGRNISKNTKLQDITNYTIWMYKLRTLLQGECLWNVVNPFNVPTVESSSINSLHLQQTTKDTMQDNVLETFKNFKITVEKETNYKILCLKSDLVGKYISREFTYFYF</sequence>
<organism evidence="1 2">
    <name type="scientific">Physcomitrium patens</name>
    <name type="common">Spreading-leaved earth moss</name>
    <name type="synonym">Physcomitrella patens</name>
    <dbReference type="NCBI Taxonomy" id="3218"/>
    <lineage>
        <taxon>Eukaryota</taxon>
        <taxon>Viridiplantae</taxon>
        <taxon>Streptophyta</taxon>
        <taxon>Embryophyta</taxon>
        <taxon>Bryophyta</taxon>
        <taxon>Bryophytina</taxon>
        <taxon>Bryopsida</taxon>
        <taxon>Funariidae</taxon>
        <taxon>Funariales</taxon>
        <taxon>Funariaceae</taxon>
        <taxon>Physcomitrium</taxon>
    </lineage>
</organism>
<reference evidence="1 2" key="1">
    <citation type="journal article" date="2008" name="Science">
        <title>The Physcomitrella genome reveals evolutionary insights into the conquest of land by plants.</title>
        <authorList>
            <person name="Rensing S."/>
            <person name="Lang D."/>
            <person name="Zimmer A."/>
            <person name="Terry A."/>
            <person name="Salamov A."/>
            <person name="Shapiro H."/>
            <person name="Nishiyama T."/>
            <person name="Perroud P.-F."/>
            <person name="Lindquist E."/>
            <person name="Kamisugi Y."/>
            <person name="Tanahashi T."/>
            <person name="Sakakibara K."/>
            <person name="Fujita T."/>
            <person name="Oishi K."/>
            <person name="Shin-I T."/>
            <person name="Kuroki Y."/>
            <person name="Toyoda A."/>
            <person name="Suzuki Y."/>
            <person name="Hashimoto A."/>
            <person name="Yamaguchi K."/>
            <person name="Sugano A."/>
            <person name="Kohara Y."/>
            <person name="Fujiyama A."/>
            <person name="Anterola A."/>
            <person name="Aoki S."/>
            <person name="Ashton N."/>
            <person name="Barbazuk W.B."/>
            <person name="Barker E."/>
            <person name="Bennetzen J."/>
            <person name="Bezanilla M."/>
            <person name="Blankenship R."/>
            <person name="Cho S.H."/>
            <person name="Dutcher S."/>
            <person name="Estelle M."/>
            <person name="Fawcett J.A."/>
            <person name="Gundlach H."/>
            <person name="Hanada K."/>
            <person name="Heyl A."/>
            <person name="Hicks K.A."/>
            <person name="Hugh J."/>
            <person name="Lohr M."/>
            <person name="Mayer K."/>
            <person name="Melkozernov A."/>
            <person name="Murata T."/>
            <person name="Nelson D."/>
            <person name="Pils B."/>
            <person name="Prigge M."/>
            <person name="Reiss B."/>
            <person name="Renner T."/>
            <person name="Rombauts S."/>
            <person name="Rushton P."/>
            <person name="Sanderfoot A."/>
            <person name="Schween G."/>
            <person name="Shiu S.-H."/>
            <person name="Stueber K."/>
            <person name="Theodoulou F.L."/>
            <person name="Tu H."/>
            <person name="Van de Peer Y."/>
            <person name="Verrier P.J."/>
            <person name="Waters E."/>
            <person name="Wood A."/>
            <person name="Yang L."/>
            <person name="Cove D."/>
            <person name="Cuming A."/>
            <person name="Hasebe M."/>
            <person name="Lucas S."/>
            <person name="Mishler D.B."/>
            <person name="Reski R."/>
            <person name="Grigoriev I."/>
            <person name="Quatrano R.S."/>
            <person name="Boore J.L."/>
        </authorList>
    </citation>
    <scope>NUCLEOTIDE SEQUENCE [LARGE SCALE GENOMIC DNA]</scope>
    <source>
        <strain evidence="1 2">cv. Gransden 2004</strain>
    </source>
</reference>
<accession>A0A7I4DJF6</accession>
<dbReference type="Gramene" id="Pp3c4_2090V3.2">
    <property type="protein sequence ID" value="Pp3c4_2090V3.2"/>
    <property type="gene ID" value="Pp3c4_2090"/>
</dbReference>